<evidence type="ECO:0000313" key="5">
    <source>
        <dbReference type="Proteomes" id="UP000189274"/>
    </source>
</evidence>
<protein>
    <submittedName>
        <fullName evidence="2">Uncharacterized protein</fullName>
    </submittedName>
</protein>
<evidence type="ECO:0000313" key="4">
    <source>
        <dbReference type="Proteomes" id="UP000029867"/>
    </source>
</evidence>
<dbReference type="EMBL" id="MQVM01000041">
    <property type="protein sequence ID" value="ONH71152.1"/>
    <property type="molecule type" value="Genomic_DNA"/>
</dbReference>
<name>A0A099P1M1_PICKU</name>
<gene>
    <name evidence="3" type="ORF">BOH78_4659</name>
    <name evidence="2" type="ORF">JL09_g2898</name>
</gene>
<evidence type="ECO:0000313" key="2">
    <source>
        <dbReference type="EMBL" id="KGK37946.1"/>
    </source>
</evidence>
<evidence type="ECO:0000256" key="1">
    <source>
        <dbReference type="SAM" id="MobiDB-lite"/>
    </source>
</evidence>
<evidence type="ECO:0000313" key="3">
    <source>
        <dbReference type="EMBL" id="ONH71152.1"/>
    </source>
</evidence>
<reference evidence="5" key="3">
    <citation type="journal article" date="2017" name="Genome Announc.">
        <title>Genome sequences of Cyberlindnera fabianii 65, Pichia kudriavzevii 129, and Saccharomyces cerevisiae 131 isolated from fermented masau fruits in Zimbabwe.</title>
        <authorList>
            <person name="van Rijswijck I.M.H."/>
            <person name="Derks M.F.L."/>
            <person name="Abee T."/>
            <person name="de Ridder D."/>
            <person name="Smid E.J."/>
        </authorList>
    </citation>
    <scope>NUCLEOTIDE SEQUENCE [LARGE SCALE GENOMIC DNA]</scope>
    <source>
        <strain evidence="5">129</strain>
    </source>
</reference>
<dbReference type="Proteomes" id="UP000029867">
    <property type="component" value="Unassembled WGS sequence"/>
</dbReference>
<dbReference type="VEuPathDB" id="FungiDB:C5L36_0B07585"/>
<dbReference type="AlphaFoldDB" id="A0A099P1M1"/>
<dbReference type="EMBL" id="JQFK01000026">
    <property type="protein sequence ID" value="KGK37946.1"/>
    <property type="molecule type" value="Genomic_DNA"/>
</dbReference>
<sequence>MSYIPDYYRRSFYHNDDYKGVIGVGKRDEINEKINKTLDIIYDRSHALSCLVFQDTSSLYKILASENIELKPYFEQQSTSKKIGLDAEEEEVEKEEENLTNEHLVNPKEKARHFITLEEMLRGNVTLVISISNVPVDILMYGALVEELLTYLVVEIHRSVPSLKLKSDSKDLEISKVFQWSYMGVKGGEDIFVRFDDVVMLYMFWKFFDNFEIAGVTIHVGKDKSAEAIFQRINEKFDIDLKPLNTLKEKVILHITELQQIGAKARESEQKEDDYLTRFRKMSETYIVNPKDLFDVPVDMVEKVKQNILDFRLHVLKDLEKKQRERALQDKLEARKQTNKVHEISAETKRPHRYGKPVSDIQFESMLQSREKAAAEKNYLVKLNQYKRREEARMKNYINFSKFNKHESYINSVVPQQRRKFLASFVDGVVNENNKIDKNFTYYTKHANYVKYRLNSKTNEEKLDKLDEDEEEKENLELNDEKNDLKTTTSVIDRNDHVLKNPAYTEGGRE</sequence>
<accession>A0A099P1M1</accession>
<feature type="region of interest" description="Disordered" evidence="1">
    <location>
        <begin position="463"/>
        <end position="510"/>
    </location>
</feature>
<reference evidence="4" key="1">
    <citation type="journal article" date="2014" name="Microb. Cell Fact.">
        <title>Exploiting Issatchenkia orientalis SD108 for succinic acid production.</title>
        <authorList>
            <person name="Xiao H."/>
            <person name="Shao Z."/>
            <person name="Jiang Y."/>
            <person name="Dole S."/>
            <person name="Zhao H."/>
        </authorList>
    </citation>
    <scope>NUCLEOTIDE SEQUENCE [LARGE SCALE GENOMIC DNA]</scope>
    <source>
        <strain evidence="4">SD108</strain>
    </source>
</reference>
<dbReference type="Proteomes" id="UP000189274">
    <property type="component" value="Unassembled WGS sequence"/>
</dbReference>
<dbReference type="HOGENOM" id="CLU_534247_0_0_1"/>
<proteinExistence type="predicted"/>
<comment type="caution">
    <text evidence="2">The sequence shown here is derived from an EMBL/GenBank/DDBJ whole genome shotgun (WGS) entry which is preliminary data.</text>
</comment>
<feature type="compositionally biased region" description="Basic and acidic residues" evidence="1">
    <location>
        <begin position="475"/>
        <end position="485"/>
    </location>
</feature>
<reference evidence="2" key="2">
    <citation type="submission" date="2014-08" db="EMBL/GenBank/DDBJ databases">
        <title>Exploiting Issatchenkia orientalis SD108 for Succinic Acid Production.</title>
        <authorList>
            <person name="Xiao H."/>
            <person name="Shao Z."/>
            <person name="Jiang Y."/>
            <person name="Dole S."/>
            <person name="Zhao H."/>
        </authorList>
    </citation>
    <scope>NUCLEOTIDE SEQUENCE [LARGE SCALE GENOMIC DNA]</scope>
    <source>
        <strain evidence="2">SD108</strain>
    </source>
</reference>
<reference evidence="3" key="4">
    <citation type="submission" date="2017-01" db="EMBL/GenBank/DDBJ databases">
        <authorList>
            <person name="Mah S.A."/>
            <person name="Swanson W.J."/>
            <person name="Moy G.W."/>
            <person name="Vacquier V.D."/>
        </authorList>
    </citation>
    <scope>NUCLEOTIDE SEQUENCE [LARGE SCALE GENOMIC DNA]</scope>
    <source>
        <strain evidence="3">129</strain>
    </source>
</reference>
<organism evidence="2 4">
    <name type="scientific">Pichia kudriavzevii</name>
    <name type="common">Yeast</name>
    <name type="synonym">Issatchenkia orientalis</name>
    <dbReference type="NCBI Taxonomy" id="4909"/>
    <lineage>
        <taxon>Eukaryota</taxon>
        <taxon>Fungi</taxon>
        <taxon>Dikarya</taxon>
        <taxon>Ascomycota</taxon>
        <taxon>Saccharomycotina</taxon>
        <taxon>Pichiomycetes</taxon>
        <taxon>Pichiales</taxon>
        <taxon>Pichiaceae</taxon>
        <taxon>Pichia</taxon>
    </lineage>
</organism>